<protein>
    <submittedName>
        <fullName evidence="2">Uncharacterized protein</fullName>
    </submittedName>
</protein>
<evidence type="ECO:0000313" key="3">
    <source>
        <dbReference type="Proteomes" id="UP000886858"/>
    </source>
</evidence>
<proteinExistence type="predicted"/>
<gene>
    <name evidence="2" type="ORF">H9717_08835</name>
</gene>
<sequence length="72" mass="8446">MTLLDRDRMNMEKGFEEGREEGRMEGREEGISALVLSLRELGISELEVCRQVQKRFHLTEDVARRYLKEDCG</sequence>
<comment type="caution">
    <text evidence="2">The sequence shown here is derived from an EMBL/GenBank/DDBJ whole genome shotgun (WGS) entry which is preliminary data.</text>
</comment>
<dbReference type="EMBL" id="DWYY01000093">
    <property type="protein sequence ID" value="HJA93199.1"/>
    <property type="molecule type" value="Genomic_DNA"/>
</dbReference>
<dbReference type="AlphaFoldDB" id="A0A9D2I7N6"/>
<reference evidence="2" key="1">
    <citation type="journal article" date="2021" name="PeerJ">
        <title>Extensive microbial diversity within the chicken gut microbiome revealed by metagenomics and culture.</title>
        <authorList>
            <person name="Gilroy R."/>
            <person name="Ravi A."/>
            <person name="Getino M."/>
            <person name="Pursley I."/>
            <person name="Horton D.L."/>
            <person name="Alikhan N.F."/>
            <person name="Baker D."/>
            <person name="Gharbi K."/>
            <person name="Hall N."/>
            <person name="Watson M."/>
            <person name="Adriaenssens E.M."/>
            <person name="Foster-Nyarko E."/>
            <person name="Jarju S."/>
            <person name="Secka A."/>
            <person name="Antonio M."/>
            <person name="Oren A."/>
            <person name="Chaudhuri R.R."/>
            <person name="La Ragione R."/>
            <person name="Hildebrand F."/>
            <person name="Pallen M.J."/>
        </authorList>
    </citation>
    <scope>NUCLEOTIDE SEQUENCE</scope>
    <source>
        <strain evidence="2">CHK179-7159</strain>
    </source>
</reference>
<evidence type="ECO:0000313" key="2">
    <source>
        <dbReference type="EMBL" id="HJA93199.1"/>
    </source>
</evidence>
<feature type="region of interest" description="Disordered" evidence="1">
    <location>
        <begin position="1"/>
        <end position="26"/>
    </location>
</feature>
<reference evidence="2" key="2">
    <citation type="submission" date="2021-04" db="EMBL/GenBank/DDBJ databases">
        <authorList>
            <person name="Gilroy R."/>
        </authorList>
    </citation>
    <scope>NUCLEOTIDE SEQUENCE</scope>
    <source>
        <strain evidence="2">CHK179-7159</strain>
    </source>
</reference>
<dbReference type="Proteomes" id="UP000886858">
    <property type="component" value="Unassembled WGS sequence"/>
</dbReference>
<accession>A0A9D2I7N6</accession>
<evidence type="ECO:0000256" key="1">
    <source>
        <dbReference type="SAM" id="MobiDB-lite"/>
    </source>
</evidence>
<organism evidence="2 3">
    <name type="scientific">Candidatus Eisenbergiella merdipullorum</name>
    <dbReference type="NCBI Taxonomy" id="2838553"/>
    <lineage>
        <taxon>Bacteria</taxon>
        <taxon>Bacillati</taxon>
        <taxon>Bacillota</taxon>
        <taxon>Clostridia</taxon>
        <taxon>Lachnospirales</taxon>
        <taxon>Lachnospiraceae</taxon>
        <taxon>Eisenbergiella</taxon>
    </lineage>
</organism>
<name>A0A9D2I7N6_9FIRM</name>